<comment type="function">
    <text evidence="10 11">Involved in cell wall formation. Catalyzes the final step in the synthesis of UDP-N-acetylmuramoyl-pentapeptide, the precursor of murein.</text>
</comment>
<reference evidence="15 16" key="1">
    <citation type="submission" date="2020-09" db="EMBL/GenBank/DDBJ databases">
        <title>Characterization and genome sequencing of Ruminiclostridium sp. nov. MA18.</title>
        <authorList>
            <person name="Rettenmaier R."/>
            <person name="Kowollik M.-L."/>
            <person name="Liebl W."/>
            <person name="Zverlov V."/>
        </authorList>
    </citation>
    <scope>NUCLEOTIDE SEQUENCE [LARGE SCALE GENOMIC DNA]</scope>
    <source>
        <strain evidence="15 16">MA18</strain>
    </source>
</reference>
<feature type="domain" description="Mur ligase central" evidence="14">
    <location>
        <begin position="109"/>
        <end position="295"/>
    </location>
</feature>
<dbReference type="InterPro" id="IPR036565">
    <property type="entry name" value="Mur-like_cat_sf"/>
</dbReference>
<dbReference type="GO" id="GO:0071555">
    <property type="term" value="P:cell wall organization"/>
    <property type="evidence" value="ECO:0007669"/>
    <property type="project" value="UniProtKB-KW"/>
</dbReference>
<dbReference type="Pfam" id="PF01225">
    <property type="entry name" value="Mur_ligase"/>
    <property type="match status" value="1"/>
</dbReference>
<proteinExistence type="inferred from homology"/>
<evidence type="ECO:0000256" key="1">
    <source>
        <dbReference type="ARBA" id="ARBA00022490"/>
    </source>
</evidence>
<dbReference type="OrthoDB" id="9801978at2"/>
<evidence type="ECO:0000313" key="16">
    <source>
        <dbReference type="Proteomes" id="UP000306409"/>
    </source>
</evidence>
<organism evidence="15 16">
    <name type="scientific">Ruminiclostridium herbifermentans</name>
    <dbReference type="NCBI Taxonomy" id="2488810"/>
    <lineage>
        <taxon>Bacteria</taxon>
        <taxon>Bacillati</taxon>
        <taxon>Bacillota</taxon>
        <taxon>Clostridia</taxon>
        <taxon>Eubacteriales</taxon>
        <taxon>Oscillospiraceae</taxon>
        <taxon>Ruminiclostridium</taxon>
    </lineage>
</organism>
<gene>
    <name evidence="10" type="primary">murF</name>
    <name evidence="15" type="ORF">EHE19_012405</name>
</gene>
<accession>A0A4V6EQM4</accession>
<dbReference type="InterPro" id="IPR005863">
    <property type="entry name" value="UDP-N-AcMur_synth"/>
</dbReference>
<evidence type="ECO:0000259" key="12">
    <source>
        <dbReference type="Pfam" id="PF01225"/>
    </source>
</evidence>
<evidence type="ECO:0000259" key="14">
    <source>
        <dbReference type="Pfam" id="PF08245"/>
    </source>
</evidence>
<dbReference type="EMBL" id="CP061336">
    <property type="protein sequence ID" value="QNU65716.1"/>
    <property type="molecule type" value="Genomic_DNA"/>
</dbReference>
<dbReference type="SUPFAM" id="SSF63418">
    <property type="entry name" value="MurE/MurF N-terminal domain"/>
    <property type="match status" value="1"/>
</dbReference>
<keyword evidence="5 10" id="KW-0067">ATP-binding</keyword>
<dbReference type="InterPro" id="IPR000713">
    <property type="entry name" value="Mur_ligase_N"/>
</dbReference>
<dbReference type="GO" id="GO:0005737">
    <property type="term" value="C:cytoplasm"/>
    <property type="evidence" value="ECO:0007669"/>
    <property type="project" value="UniProtKB-SubCell"/>
</dbReference>
<keyword evidence="7 10" id="KW-0573">Peptidoglycan synthesis</keyword>
<dbReference type="AlphaFoldDB" id="A0A4V6EQM4"/>
<dbReference type="SUPFAM" id="SSF53244">
    <property type="entry name" value="MurD-like peptide ligases, peptide-binding domain"/>
    <property type="match status" value="1"/>
</dbReference>
<name>A0A4V6EQM4_9FIRM</name>
<dbReference type="Pfam" id="PF08245">
    <property type="entry name" value="Mur_ligase_M"/>
    <property type="match status" value="1"/>
</dbReference>
<dbReference type="EC" id="6.3.2.10" evidence="10 11"/>
<dbReference type="UniPathway" id="UPA00219"/>
<evidence type="ECO:0000256" key="9">
    <source>
        <dbReference type="ARBA" id="ARBA00023316"/>
    </source>
</evidence>
<evidence type="ECO:0000256" key="2">
    <source>
        <dbReference type="ARBA" id="ARBA00022598"/>
    </source>
</evidence>
<keyword evidence="1 10" id="KW-0963">Cytoplasm</keyword>
<evidence type="ECO:0000256" key="8">
    <source>
        <dbReference type="ARBA" id="ARBA00023306"/>
    </source>
</evidence>
<feature type="domain" description="Mur ligase N-terminal catalytic" evidence="12">
    <location>
        <begin position="27"/>
        <end position="95"/>
    </location>
</feature>
<dbReference type="Pfam" id="PF02875">
    <property type="entry name" value="Mur_ligase_C"/>
    <property type="match status" value="1"/>
</dbReference>
<keyword evidence="2 10" id="KW-0436">Ligase</keyword>
<evidence type="ECO:0000256" key="4">
    <source>
        <dbReference type="ARBA" id="ARBA00022741"/>
    </source>
</evidence>
<dbReference type="PANTHER" id="PTHR43024:SF1">
    <property type="entry name" value="UDP-N-ACETYLMURAMOYL-TRIPEPTIDE--D-ALANYL-D-ALANINE LIGASE"/>
    <property type="match status" value="1"/>
</dbReference>
<keyword evidence="6 10" id="KW-0133">Cell shape</keyword>
<dbReference type="GO" id="GO:0047480">
    <property type="term" value="F:UDP-N-acetylmuramoyl-tripeptide-D-alanyl-D-alanine ligase activity"/>
    <property type="evidence" value="ECO:0007669"/>
    <property type="project" value="UniProtKB-UniRule"/>
</dbReference>
<dbReference type="GO" id="GO:0051301">
    <property type="term" value="P:cell division"/>
    <property type="evidence" value="ECO:0007669"/>
    <property type="project" value="UniProtKB-KW"/>
</dbReference>
<dbReference type="InterPro" id="IPR013221">
    <property type="entry name" value="Mur_ligase_cen"/>
</dbReference>
<dbReference type="GO" id="GO:0008360">
    <property type="term" value="P:regulation of cell shape"/>
    <property type="evidence" value="ECO:0007669"/>
    <property type="project" value="UniProtKB-KW"/>
</dbReference>
<evidence type="ECO:0000256" key="11">
    <source>
        <dbReference type="RuleBase" id="RU004136"/>
    </source>
</evidence>
<keyword evidence="4 10" id="KW-0547">Nucleotide-binding</keyword>
<comment type="catalytic activity">
    <reaction evidence="10 11">
        <text>D-alanyl-D-alanine + UDP-N-acetyl-alpha-D-muramoyl-L-alanyl-gamma-D-glutamyl-meso-2,6-diaminopimelate + ATP = UDP-N-acetyl-alpha-D-muramoyl-L-alanyl-gamma-D-glutamyl-meso-2,6-diaminopimeloyl-D-alanyl-D-alanine + ADP + phosphate + H(+)</text>
        <dbReference type="Rhea" id="RHEA:28374"/>
        <dbReference type="ChEBI" id="CHEBI:15378"/>
        <dbReference type="ChEBI" id="CHEBI:30616"/>
        <dbReference type="ChEBI" id="CHEBI:43474"/>
        <dbReference type="ChEBI" id="CHEBI:57822"/>
        <dbReference type="ChEBI" id="CHEBI:61386"/>
        <dbReference type="ChEBI" id="CHEBI:83905"/>
        <dbReference type="ChEBI" id="CHEBI:456216"/>
        <dbReference type="EC" id="6.3.2.10"/>
    </reaction>
</comment>
<dbReference type="InterPro" id="IPR004101">
    <property type="entry name" value="Mur_ligase_C"/>
</dbReference>
<dbReference type="Proteomes" id="UP000306409">
    <property type="component" value="Chromosome"/>
</dbReference>
<evidence type="ECO:0000256" key="3">
    <source>
        <dbReference type="ARBA" id="ARBA00022618"/>
    </source>
</evidence>
<dbReference type="Gene3D" id="3.40.1190.10">
    <property type="entry name" value="Mur-like, catalytic domain"/>
    <property type="match status" value="1"/>
</dbReference>
<dbReference type="GO" id="GO:0009252">
    <property type="term" value="P:peptidoglycan biosynthetic process"/>
    <property type="evidence" value="ECO:0007669"/>
    <property type="project" value="UniProtKB-UniRule"/>
</dbReference>
<dbReference type="InterPro" id="IPR051046">
    <property type="entry name" value="MurCDEF_CellWall_CoF430Synth"/>
</dbReference>
<dbReference type="HAMAP" id="MF_02019">
    <property type="entry name" value="MurF"/>
    <property type="match status" value="1"/>
</dbReference>
<evidence type="ECO:0000259" key="13">
    <source>
        <dbReference type="Pfam" id="PF02875"/>
    </source>
</evidence>
<evidence type="ECO:0000256" key="7">
    <source>
        <dbReference type="ARBA" id="ARBA00022984"/>
    </source>
</evidence>
<evidence type="ECO:0000256" key="10">
    <source>
        <dbReference type="HAMAP-Rule" id="MF_02019"/>
    </source>
</evidence>
<evidence type="ECO:0000256" key="5">
    <source>
        <dbReference type="ARBA" id="ARBA00022840"/>
    </source>
</evidence>
<dbReference type="KEGG" id="rher:EHE19_012405"/>
<evidence type="ECO:0000313" key="15">
    <source>
        <dbReference type="EMBL" id="QNU65716.1"/>
    </source>
</evidence>
<dbReference type="Gene3D" id="3.40.1390.10">
    <property type="entry name" value="MurE/MurF, N-terminal domain"/>
    <property type="match status" value="1"/>
</dbReference>
<keyword evidence="8 10" id="KW-0131">Cell cycle</keyword>
<dbReference type="GO" id="GO:0005524">
    <property type="term" value="F:ATP binding"/>
    <property type="evidence" value="ECO:0007669"/>
    <property type="project" value="UniProtKB-UniRule"/>
</dbReference>
<feature type="domain" description="Mur ligase C-terminal" evidence="13">
    <location>
        <begin position="319"/>
        <end position="444"/>
    </location>
</feature>
<comment type="pathway">
    <text evidence="10 11">Cell wall biogenesis; peptidoglycan biosynthesis.</text>
</comment>
<feature type="binding site" evidence="10">
    <location>
        <begin position="111"/>
        <end position="117"/>
    </location>
    <ligand>
        <name>ATP</name>
        <dbReference type="ChEBI" id="CHEBI:30616"/>
    </ligand>
</feature>
<dbReference type="PANTHER" id="PTHR43024">
    <property type="entry name" value="UDP-N-ACETYLMURAMOYL-TRIPEPTIDE--D-ALANYL-D-ALANINE LIGASE"/>
    <property type="match status" value="1"/>
</dbReference>
<dbReference type="InterPro" id="IPR035911">
    <property type="entry name" value="MurE/MurF_N"/>
</dbReference>
<keyword evidence="16" id="KW-1185">Reference proteome</keyword>
<dbReference type="RefSeq" id="WP_137697916.1">
    <property type="nucleotide sequence ID" value="NZ_CP061336.1"/>
</dbReference>
<evidence type="ECO:0000256" key="6">
    <source>
        <dbReference type="ARBA" id="ARBA00022960"/>
    </source>
</evidence>
<keyword evidence="3 10" id="KW-0132">Cell division</keyword>
<dbReference type="NCBIfam" id="TIGR01143">
    <property type="entry name" value="murF"/>
    <property type="match status" value="1"/>
</dbReference>
<keyword evidence="9 10" id="KW-0961">Cell wall biogenesis/degradation</keyword>
<sequence length="463" mass="50346">MISFDCAELAEAVNGKLLWGNAEQVFSGITTDSRKVTKGNLFIPLVGERFDGHDYIENSINSGAAVCLTQKPIPQHDNASAILVDDTAKALRELATWHREKHNIPVVGITGSVGKTSTKDMIACVLSKQYEVLKTQGNFNNEIGLPLTLLQLDKKHEMAVIEMGMSGFGEISRLTAIAQPQIAVITNIGVSHIEKLGSQQGILKAKLEILEGLKDDGLIVLNGDDPLLRGIRGSLKHRTVYYGMENGLDYVATCYESLGESGSQFSIELDGQTYKVSIPVPGIHNVYNALAAIAVGMEMKIPIDTIIEGIGSYSPGNMRQNIISFKGIKIINDAYNASPQSMQAAINVLEELCSKTRGIAVLGDMLEMGDMASELHYSVGSFIKDKKIDYLIAIGNDSKSIMKAVADSGNQKIILQHFENNKDALKYILSIIRQGDYILIKGSRGMKMEEITDGILNSEALIP</sequence>
<dbReference type="SUPFAM" id="SSF53623">
    <property type="entry name" value="MurD-like peptide ligases, catalytic domain"/>
    <property type="match status" value="1"/>
</dbReference>
<dbReference type="Gene3D" id="3.90.190.20">
    <property type="entry name" value="Mur ligase, C-terminal domain"/>
    <property type="match status" value="1"/>
</dbReference>
<dbReference type="InterPro" id="IPR036615">
    <property type="entry name" value="Mur_ligase_C_dom_sf"/>
</dbReference>
<comment type="similarity">
    <text evidence="10">Belongs to the MurCDEF family. MurF subfamily.</text>
</comment>
<protein>
    <recommendedName>
        <fullName evidence="10 11">UDP-N-acetylmuramoyl-tripeptide--D-alanyl-D-alanine ligase</fullName>
        <ecNumber evidence="10 11">6.3.2.10</ecNumber>
    </recommendedName>
    <alternativeName>
        <fullName evidence="10">D-alanyl-D-alanine-adding enzyme</fullName>
    </alternativeName>
</protein>
<comment type="subcellular location">
    <subcellularLocation>
        <location evidence="10 11">Cytoplasm</location>
    </subcellularLocation>
</comment>